<reference evidence="2" key="1">
    <citation type="submission" date="2022-11" db="UniProtKB">
        <authorList>
            <consortium name="WormBaseParasite"/>
        </authorList>
    </citation>
    <scope>IDENTIFICATION</scope>
</reference>
<proteinExistence type="predicted"/>
<accession>A0AC34FCG2</accession>
<evidence type="ECO:0000313" key="1">
    <source>
        <dbReference type="Proteomes" id="UP000887579"/>
    </source>
</evidence>
<dbReference type="Proteomes" id="UP000887579">
    <property type="component" value="Unplaced"/>
</dbReference>
<name>A0AC34FCG2_9BILA</name>
<protein>
    <submittedName>
        <fullName evidence="2">Uncharacterized protein</fullName>
    </submittedName>
</protein>
<organism evidence="1 2">
    <name type="scientific">Panagrolaimus sp. ES5</name>
    <dbReference type="NCBI Taxonomy" id="591445"/>
    <lineage>
        <taxon>Eukaryota</taxon>
        <taxon>Metazoa</taxon>
        <taxon>Ecdysozoa</taxon>
        <taxon>Nematoda</taxon>
        <taxon>Chromadorea</taxon>
        <taxon>Rhabditida</taxon>
        <taxon>Tylenchina</taxon>
        <taxon>Panagrolaimomorpha</taxon>
        <taxon>Panagrolaimoidea</taxon>
        <taxon>Panagrolaimidae</taxon>
        <taxon>Panagrolaimus</taxon>
    </lineage>
</organism>
<dbReference type="WBParaSite" id="ES5_v2.g14267.t1">
    <property type="protein sequence ID" value="ES5_v2.g14267.t1"/>
    <property type="gene ID" value="ES5_v2.g14267"/>
</dbReference>
<evidence type="ECO:0000313" key="2">
    <source>
        <dbReference type="WBParaSite" id="ES5_v2.g14267.t1"/>
    </source>
</evidence>
<sequence>MNDIQQQNSQAVEQHSSYVFPSDTVTKIVTYDDRYPWDVLKWIKYNAPPRQSLKLMKVCKYFKHKNFPFFTVRKIENINHNVWEYWTLDGKKYEVDGLENLPNNLWITKKIRLYRCLDLPTLFRKITVCDIKYLILHDCSPTILFQDFKLLTSSGNVEEFALYGSVVKYENGDAVPFEAILECLPSIVSMTLNIDFPPIYSMEAANAAVSKAWKYFEFTTNFEMSHFGTFATFMIQNQQIEYFLSFEYSPREEGYPEVSQEYVDKIEGLIVEIIKNWSPQNSPPLINFTEQLRDSYEALNNLHHLHFVYRTTTSTK</sequence>